<dbReference type="AlphaFoldDB" id="A0A0L0F2W7"/>
<evidence type="ECO:0000313" key="3">
    <source>
        <dbReference type="Proteomes" id="UP000054560"/>
    </source>
</evidence>
<feature type="region of interest" description="Disordered" evidence="1">
    <location>
        <begin position="80"/>
        <end position="101"/>
    </location>
</feature>
<proteinExistence type="predicted"/>
<evidence type="ECO:0000256" key="1">
    <source>
        <dbReference type="SAM" id="MobiDB-lite"/>
    </source>
</evidence>
<dbReference type="RefSeq" id="XP_014144861.1">
    <property type="nucleotide sequence ID" value="XM_014289386.1"/>
</dbReference>
<accession>A0A0L0F2W7</accession>
<evidence type="ECO:0000313" key="2">
    <source>
        <dbReference type="EMBL" id="KNC70959.1"/>
    </source>
</evidence>
<protein>
    <submittedName>
        <fullName evidence="2">Uncharacterized protein</fullName>
    </submittedName>
</protein>
<reference evidence="2 3" key="1">
    <citation type="submission" date="2011-02" db="EMBL/GenBank/DDBJ databases">
        <title>The Genome Sequence of Sphaeroforma arctica JP610.</title>
        <authorList>
            <consortium name="The Broad Institute Genome Sequencing Platform"/>
            <person name="Russ C."/>
            <person name="Cuomo C."/>
            <person name="Young S.K."/>
            <person name="Zeng Q."/>
            <person name="Gargeya S."/>
            <person name="Alvarado L."/>
            <person name="Berlin A."/>
            <person name="Chapman S.B."/>
            <person name="Chen Z."/>
            <person name="Freedman E."/>
            <person name="Gellesch M."/>
            <person name="Goldberg J."/>
            <person name="Griggs A."/>
            <person name="Gujja S."/>
            <person name="Heilman E."/>
            <person name="Heiman D."/>
            <person name="Howarth C."/>
            <person name="Mehta T."/>
            <person name="Neiman D."/>
            <person name="Pearson M."/>
            <person name="Roberts A."/>
            <person name="Saif S."/>
            <person name="Shea T."/>
            <person name="Shenoy N."/>
            <person name="Sisk P."/>
            <person name="Stolte C."/>
            <person name="Sykes S."/>
            <person name="White J."/>
            <person name="Yandava C."/>
            <person name="Burger G."/>
            <person name="Gray M.W."/>
            <person name="Holland P.W.H."/>
            <person name="King N."/>
            <person name="Lang F.B.F."/>
            <person name="Roger A.J."/>
            <person name="Ruiz-Trillo I."/>
            <person name="Haas B."/>
            <person name="Nusbaum C."/>
            <person name="Birren B."/>
        </authorList>
    </citation>
    <scope>NUCLEOTIDE SEQUENCE [LARGE SCALE GENOMIC DNA]</scope>
    <source>
        <strain evidence="2 3">JP610</strain>
    </source>
</reference>
<dbReference type="EMBL" id="KQ249835">
    <property type="protein sequence ID" value="KNC70959.1"/>
    <property type="molecule type" value="Genomic_DNA"/>
</dbReference>
<feature type="non-terminal residue" evidence="2">
    <location>
        <position position="101"/>
    </location>
</feature>
<organism evidence="2 3">
    <name type="scientific">Sphaeroforma arctica JP610</name>
    <dbReference type="NCBI Taxonomy" id="667725"/>
    <lineage>
        <taxon>Eukaryota</taxon>
        <taxon>Ichthyosporea</taxon>
        <taxon>Ichthyophonida</taxon>
        <taxon>Sphaeroforma</taxon>
    </lineage>
</organism>
<keyword evidence="3" id="KW-1185">Reference proteome</keyword>
<dbReference type="Proteomes" id="UP000054560">
    <property type="component" value="Unassembled WGS sequence"/>
</dbReference>
<gene>
    <name evidence="2" type="ORF">SARC_16506</name>
</gene>
<sequence length="101" mass="11891">MLFHLNPNSFGPDTKFWIQSDQIGAAEQKDLRKQLQSENANIKVLFTACTDNKNDRALRTMLSKTVKTLLDRKIVEQEVRAKELKDERPKPREKEKRHEKK</sequence>
<dbReference type="GeneID" id="25917010"/>
<name>A0A0L0F2W7_9EUKA</name>